<accession>A0AAE1REN6</accession>
<evidence type="ECO:0000313" key="3">
    <source>
        <dbReference type="Proteomes" id="UP001291623"/>
    </source>
</evidence>
<dbReference type="EMBL" id="JAVYJV010000017">
    <property type="protein sequence ID" value="KAK4349292.1"/>
    <property type="molecule type" value="Genomic_DNA"/>
</dbReference>
<evidence type="ECO:0000313" key="2">
    <source>
        <dbReference type="EMBL" id="KAK4349292.1"/>
    </source>
</evidence>
<feature type="domain" description="At1g61900-like C-terminal" evidence="1">
    <location>
        <begin position="58"/>
        <end position="124"/>
    </location>
</feature>
<dbReference type="Proteomes" id="UP001291623">
    <property type="component" value="Unassembled WGS sequence"/>
</dbReference>
<keyword evidence="3" id="KW-1185">Reference proteome</keyword>
<evidence type="ECO:0000259" key="1">
    <source>
        <dbReference type="Pfam" id="PF26584"/>
    </source>
</evidence>
<dbReference type="GO" id="GO:0005886">
    <property type="term" value="C:plasma membrane"/>
    <property type="evidence" value="ECO:0007669"/>
    <property type="project" value="TreeGrafter"/>
</dbReference>
<dbReference type="InterPro" id="IPR059003">
    <property type="entry name" value="At1g61900_C"/>
</dbReference>
<protein>
    <recommendedName>
        <fullName evidence="1">At1g61900-like C-terminal domain-containing protein</fullName>
    </recommendedName>
</protein>
<dbReference type="Pfam" id="PF26584">
    <property type="entry name" value="At1g61900"/>
    <property type="match status" value="1"/>
</dbReference>
<organism evidence="2 3">
    <name type="scientific">Anisodus tanguticus</name>
    <dbReference type="NCBI Taxonomy" id="243964"/>
    <lineage>
        <taxon>Eukaryota</taxon>
        <taxon>Viridiplantae</taxon>
        <taxon>Streptophyta</taxon>
        <taxon>Embryophyta</taxon>
        <taxon>Tracheophyta</taxon>
        <taxon>Spermatophyta</taxon>
        <taxon>Magnoliopsida</taxon>
        <taxon>eudicotyledons</taxon>
        <taxon>Gunneridae</taxon>
        <taxon>Pentapetalae</taxon>
        <taxon>asterids</taxon>
        <taxon>lamiids</taxon>
        <taxon>Solanales</taxon>
        <taxon>Solanaceae</taxon>
        <taxon>Solanoideae</taxon>
        <taxon>Hyoscyameae</taxon>
        <taxon>Anisodus</taxon>
    </lineage>
</organism>
<sequence>MDSSSSNKTSKQQQQGQSKHARHFICKLVLRLNNVIEVMKAFEQLKLVGLHLSFGVAVCPLEFKPPLEVINACRNLAAPSPSCCSSLNAYIVGIQKQMLITNRQAIICAAAFGSMLQKAGVMTKLACFYVL</sequence>
<dbReference type="PANTHER" id="PTHR33831">
    <property type="entry name" value="GPI-ANCHORED PROTEIN"/>
    <property type="match status" value="1"/>
</dbReference>
<dbReference type="PANTHER" id="PTHR33831:SF4">
    <property type="entry name" value="GPI-ANCHORED PROTEIN"/>
    <property type="match status" value="1"/>
</dbReference>
<proteinExistence type="predicted"/>
<gene>
    <name evidence="2" type="ORF">RND71_032047</name>
</gene>
<dbReference type="AlphaFoldDB" id="A0AAE1REN6"/>
<comment type="caution">
    <text evidence="2">The sequence shown here is derived from an EMBL/GenBank/DDBJ whole genome shotgun (WGS) entry which is preliminary data.</text>
</comment>
<name>A0AAE1REN6_9SOLA</name>
<reference evidence="2" key="1">
    <citation type="submission" date="2023-12" db="EMBL/GenBank/DDBJ databases">
        <title>Genome assembly of Anisodus tanguticus.</title>
        <authorList>
            <person name="Wang Y.-J."/>
        </authorList>
    </citation>
    <scope>NUCLEOTIDE SEQUENCE</scope>
    <source>
        <strain evidence="2">KB-2021</strain>
        <tissue evidence="2">Leaf</tissue>
    </source>
</reference>
<dbReference type="InterPro" id="IPR040336">
    <property type="entry name" value="At1g61900-like"/>
</dbReference>